<feature type="transmembrane region" description="Helical" evidence="1">
    <location>
        <begin position="154"/>
        <end position="172"/>
    </location>
</feature>
<evidence type="ECO:0000313" key="2">
    <source>
        <dbReference type="EMBL" id="ROR22386.1"/>
    </source>
</evidence>
<keyword evidence="1" id="KW-1133">Transmembrane helix</keyword>
<evidence type="ECO:0000313" key="3">
    <source>
        <dbReference type="Proteomes" id="UP000273083"/>
    </source>
</evidence>
<gene>
    <name evidence="2" type="ORF">EDD66_11571</name>
</gene>
<dbReference type="OrthoDB" id="8757095at2"/>
<dbReference type="RefSeq" id="WP_123610825.1">
    <property type="nucleotide sequence ID" value="NZ_RJVG01000015.1"/>
</dbReference>
<reference evidence="2 3" key="1">
    <citation type="submission" date="2018-11" db="EMBL/GenBank/DDBJ databases">
        <title>Genomic Encyclopedia of Type Strains, Phase IV (KMG-IV): sequencing the most valuable type-strain genomes for metagenomic binning, comparative biology and taxonomic classification.</title>
        <authorList>
            <person name="Goeker M."/>
        </authorList>
    </citation>
    <scope>NUCLEOTIDE SEQUENCE [LARGE SCALE GENOMIC DNA]</scope>
    <source>
        <strain evidence="2 3">DSM 26537</strain>
    </source>
</reference>
<name>A0A3N1X6H7_9FIRM</name>
<keyword evidence="3" id="KW-1185">Reference proteome</keyword>
<dbReference type="AlphaFoldDB" id="A0A3N1X6H7"/>
<comment type="caution">
    <text evidence="2">The sequence shown here is derived from an EMBL/GenBank/DDBJ whole genome shotgun (WGS) entry which is preliminary data.</text>
</comment>
<dbReference type="Pfam" id="PF11193">
    <property type="entry name" value="DUF2812"/>
    <property type="match status" value="1"/>
</dbReference>
<accession>A0A3N1X6H7</accession>
<evidence type="ECO:0000256" key="1">
    <source>
        <dbReference type="SAM" id="Phobius"/>
    </source>
</evidence>
<feature type="transmembrane region" description="Helical" evidence="1">
    <location>
        <begin position="129"/>
        <end position="148"/>
    </location>
</feature>
<sequence length="181" mass="22206">MSKSKKRSYKVYTAWNYDKEEQDLNKQSENGWQLVKGGCFHSVFEKNNNVIYRHKIDFNGDMIKDSIEKQRYIDMFEEQGWEYINTTFNGWSYFRKVYNENIPEKEFDIYTDNSSYIEMLARWIRVARIIQIFEVLIMIFQFITTIIHQYSIDYFFFIWTLLLTLFLQFGVVQMQKKYKHC</sequence>
<dbReference type="InterPro" id="IPR021359">
    <property type="entry name" value="DUF2812"/>
</dbReference>
<dbReference type="EMBL" id="RJVG01000015">
    <property type="protein sequence ID" value="ROR22386.1"/>
    <property type="molecule type" value="Genomic_DNA"/>
</dbReference>
<proteinExistence type="predicted"/>
<protein>
    <submittedName>
        <fullName evidence="2">Uncharacterized protein DUF2812</fullName>
    </submittedName>
</protein>
<organism evidence="2 3">
    <name type="scientific">Mobilisporobacter senegalensis</name>
    <dbReference type="NCBI Taxonomy" id="1329262"/>
    <lineage>
        <taxon>Bacteria</taxon>
        <taxon>Bacillati</taxon>
        <taxon>Bacillota</taxon>
        <taxon>Clostridia</taxon>
        <taxon>Lachnospirales</taxon>
        <taxon>Lachnospiraceae</taxon>
        <taxon>Mobilisporobacter</taxon>
    </lineage>
</organism>
<keyword evidence="1" id="KW-0812">Transmembrane</keyword>
<dbReference type="Proteomes" id="UP000273083">
    <property type="component" value="Unassembled WGS sequence"/>
</dbReference>
<keyword evidence="1" id="KW-0472">Membrane</keyword>